<dbReference type="EMBL" id="VXIT01000010">
    <property type="protein sequence ID" value="KAA6409640.1"/>
    <property type="molecule type" value="Genomic_DNA"/>
</dbReference>
<reference evidence="1 2" key="1">
    <citation type="submission" date="2019-09" db="EMBL/GenBank/DDBJ databases">
        <title>The hologenome of the rock-dwelling lichen Lasallia pustulata.</title>
        <authorList>
            <person name="Greshake Tzovaras B."/>
            <person name="Segers F."/>
            <person name="Bicker A."/>
            <person name="Dal Grande F."/>
            <person name="Otte J."/>
            <person name="Hankeln T."/>
            <person name="Schmitt I."/>
            <person name="Ebersberger I."/>
        </authorList>
    </citation>
    <scope>NUCLEOTIDE SEQUENCE [LARGE SCALE GENOMIC DNA]</scope>
    <source>
        <strain evidence="1">A1-1</strain>
    </source>
</reference>
<evidence type="ECO:0000313" key="1">
    <source>
        <dbReference type="EMBL" id="KAA6409640.1"/>
    </source>
</evidence>
<comment type="caution">
    <text evidence="1">The sequence shown here is derived from an EMBL/GenBank/DDBJ whole genome shotgun (WGS) entry which is preliminary data.</text>
</comment>
<name>A0A5M8PKQ9_9LECA</name>
<accession>A0A5M8PKQ9</accession>
<dbReference type="Proteomes" id="UP000324767">
    <property type="component" value="Unassembled WGS sequence"/>
</dbReference>
<dbReference type="OrthoDB" id="3182339at2759"/>
<protein>
    <submittedName>
        <fullName evidence="1">Uncharacterized protein</fullName>
    </submittedName>
</protein>
<organism evidence="1 2">
    <name type="scientific">Lasallia pustulata</name>
    <dbReference type="NCBI Taxonomy" id="136370"/>
    <lineage>
        <taxon>Eukaryota</taxon>
        <taxon>Fungi</taxon>
        <taxon>Dikarya</taxon>
        <taxon>Ascomycota</taxon>
        <taxon>Pezizomycotina</taxon>
        <taxon>Lecanoromycetes</taxon>
        <taxon>OSLEUM clade</taxon>
        <taxon>Umbilicariomycetidae</taxon>
        <taxon>Umbilicariales</taxon>
        <taxon>Umbilicariaceae</taxon>
        <taxon>Lasallia</taxon>
    </lineage>
</organism>
<sequence>MTNTALIIIPEEAERLIPLIHLAKQPLTHLLMYAASVTRKMLQFNGLDYYAIPNLPSGWEAPMWLMIELGILAGRLYFEFKEYNSLCQYLGSQQASKMLEGNSEAVFRNPPPNAKALTEVAEGGEQIHRKSSLNLQHEFQ</sequence>
<evidence type="ECO:0000313" key="2">
    <source>
        <dbReference type="Proteomes" id="UP000324767"/>
    </source>
</evidence>
<gene>
    <name evidence="1" type="ORF">FRX48_06252</name>
</gene>
<dbReference type="AlphaFoldDB" id="A0A5M8PKQ9"/>
<proteinExistence type="predicted"/>